<evidence type="ECO:0000313" key="12">
    <source>
        <dbReference type="EMBL" id="KAG5419133.1"/>
    </source>
</evidence>
<evidence type="ECO:0000256" key="8">
    <source>
        <dbReference type="ARBA" id="ARBA00076672"/>
    </source>
</evidence>
<keyword evidence="3 9" id="KW-0698">rRNA processing</keyword>
<dbReference type="RefSeq" id="XP_067548249.1">
    <property type="nucleotide sequence ID" value="XM_067691807.1"/>
</dbReference>
<name>A0A8H7ZHG3_9ASCO</name>
<evidence type="ECO:0000256" key="9">
    <source>
        <dbReference type="RuleBase" id="RU365074"/>
    </source>
</evidence>
<protein>
    <recommendedName>
        <fullName evidence="8 9">Ribosomal RNA-processing protein 8</fullName>
        <ecNumber evidence="9">2.1.1.-</ecNumber>
    </recommendedName>
</protein>
<accession>A0A8H7ZHG3</accession>
<dbReference type="Gene3D" id="3.40.50.150">
    <property type="entry name" value="Vaccinia Virus protein VP39"/>
    <property type="match status" value="1"/>
</dbReference>
<dbReference type="EMBL" id="JAEOAQ010000003">
    <property type="protein sequence ID" value="KAG5419133.1"/>
    <property type="molecule type" value="Genomic_DNA"/>
</dbReference>
<dbReference type="GeneID" id="93651529"/>
<reference evidence="12 13" key="1">
    <citation type="submission" date="2020-12" db="EMBL/GenBank/DDBJ databases">
        <title>Effect of drift, selection, and recombination on the evolution of hybrid genomes in Candida yeast pathogens.</title>
        <authorList>
            <person name="Mixao V."/>
            <person name="Ksiezopolska E."/>
            <person name="Saus E."/>
            <person name="Boekhout T."/>
            <person name="Gacser A."/>
            <person name="Gabaldon T."/>
        </authorList>
    </citation>
    <scope>NUCLEOTIDE SEQUENCE [LARGE SCALE GENOMIC DNA]</scope>
    <source>
        <strain evidence="12 13">BP57</strain>
    </source>
</reference>
<comment type="caution">
    <text evidence="12">The sequence shown here is derived from an EMBL/GenBank/DDBJ whole genome shotgun (WGS) entry which is preliminary data.</text>
</comment>
<comment type="subcellular location">
    <subcellularLocation>
        <location evidence="1 9">Nucleus</location>
        <location evidence="1 9">Nucleolus</location>
    </subcellularLocation>
</comment>
<keyword evidence="6 9" id="KW-0949">S-adenosyl-L-methionine</keyword>
<dbReference type="FunFam" id="1.10.10.2150:FF:000001">
    <property type="entry name" value="Ribosomal RNA-processing protein 8"/>
    <property type="match status" value="1"/>
</dbReference>
<evidence type="ECO:0000256" key="2">
    <source>
        <dbReference type="ARBA" id="ARBA00006301"/>
    </source>
</evidence>
<evidence type="ECO:0000313" key="13">
    <source>
        <dbReference type="Proteomes" id="UP000669133"/>
    </source>
</evidence>
<keyword evidence="7 9" id="KW-0539">Nucleus</keyword>
<evidence type="ECO:0000256" key="3">
    <source>
        <dbReference type="ARBA" id="ARBA00022552"/>
    </source>
</evidence>
<organism evidence="12 13">
    <name type="scientific">Candida metapsilosis</name>
    <dbReference type="NCBI Taxonomy" id="273372"/>
    <lineage>
        <taxon>Eukaryota</taxon>
        <taxon>Fungi</taxon>
        <taxon>Dikarya</taxon>
        <taxon>Ascomycota</taxon>
        <taxon>Saccharomycotina</taxon>
        <taxon>Pichiomycetes</taxon>
        <taxon>Debaryomycetaceae</taxon>
        <taxon>Candida/Lodderomyces clade</taxon>
        <taxon>Candida</taxon>
    </lineage>
</organism>
<evidence type="ECO:0000256" key="11">
    <source>
        <dbReference type="SAM" id="MobiDB-lite"/>
    </source>
</evidence>
<keyword evidence="5 9" id="KW-0808">Transferase</keyword>
<dbReference type="FunFam" id="3.40.50.150:FF:000320">
    <property type="entry name" value="Ribosomal RNA-processing protein 8"/>
    <property type="match status" value="1"/>
</dbReference>
<feature type="compositionally biased region" description="Basic and acidic residues" evidence="11">
    <location>
        <begin position="33"/>
        <end position="53"/>
    </location>
</feature>
<dbReference type="InterPro" id="IPR042036">
    <property type="entry name" value="RRP8_N"/>
</dbReference>
<dbReference type="GO" id="GO:0016433">
    <property type="term" value="F:rRNA (adenine) methyltransferase activity"/>
    <property type="evidence" value="ECO:0007669"/>
    <property type="project" value="TreeGrafter"/>
</dbReference>
<sequence>MLFQVEGWKLKNDNKIALGGVKDKKKKNKNKDKKKEKSDQSVTDDKHDEEKPHKSVQKASKGKEEHDSSAKESPNDKKKRKRDATTQQSDPESITDKRAKTLKQVASSTTTPKAALDPAPPVPVTTQTKLTPLQQKMMSKLSGSRFRWINEQLYTITSEEALKLIKEQPSLFDEYHQGFKSQVSSWPENPVDVFVKQFETRLLSRNINAPGGLPGNRDKKIVVADMGCGEAQFSADVTKFVQQQKKKSKKYKNLDVEVHSFDLKKQNDRITVADIKNVPMEDESATIVIFCLALMGTNFLDFIKEAYRILQPRGELWIAEIKSRFSEKSTKGGHGGNSHDFETDEQDPENSTVGKEFVDALKLCGFFHKSTDNSNKMFTRFEFFKPPQDIIDERRAKLERRRKFIEEESEKEKLESRREAKPEGQWLLKPCIYKRR</sequence>
<feature type="region of interest" description="Disordered" evidence="11">
    <location>
        <begin position="327"/>
        <end position="351"/>
    </location>
</feature>
<dbReference type="CDD" id="cd02440">
    <property type="entry name" value="AdoMet_MTases"/>
    <property type="match status" value="1"/>
</dbReference>
<feature type="region of interest" description="Disordered" evidence="11">
    <location>
        <begin position="1"/>
        <end position="126"/>
    </location>
</feature>
<dbReference type="PANTHER" id="PTHR12787">
    <property type="entry name" value="RIBOSOMAL RNA-PROCESSING PROTEIN 8"/>
    <property type="match status" value="1"/>
</dbReference>
<dbReference type="InterPro" id="IPR007823">
    <property type="entry name" value="RRP8"/>
</dbReference>
<dbReference type="Proteomes" id="UP000669133">
    <property type="component" value="Unassembled WGS sequence"/>
</dbReference>
<proteinExistence type="inferred from homology"/>
<dbReference type="Gene3D" id="1.10.10.2150">
    <property type="entry name" value="Ribosomal RNA-processing protein 8, N-terminal domain"/>
    <property type="match status" value="1"/>
</dbReference>
<keyword evidence="4 9" id="KW-0489">Methyltransferase</keyword>
<evidence type="ECO:0000256" key="1">
    <source>
        <dbReference type="ARBA" id="ARBA00004604"/>
    </source>
</evidence>
<feature type="compositionally biased region" description="Basic and acidic residues" evidence="11">
    <location>
        <begin position="61"/>
        <end position="76"/>
    </location>
</feature>
<dbReference type="AlphaFoldDB" id="A0A8H7ZHG3"/>
<evidence type="ECO:0000256" key="5">
    <source>
        <dbReference type="ARBA" id="ARBA00022679"/>
    </source>
</evidence>
<comment type="function">
    <text evidence="9">S-adenosyl-L-methionine-dependent methyltransferase that specifically methylates the N(1) position of adenine in helix 25.1 in 25S rRNA. Required both for ribosomal 40S and 60S subunits biogenesis. Required for efficient pre-rRNA cleavage at site A2.</text>
</comment>
<dbReference type="PANTHER" id="PTHR12787:SF0">
    <property type="entry name" value="RIBOSOMAL RNA-PROCESSING PROTEIN 8"/>
    <property type="match status" value="1"/>
</dbReference>
<dbReference type="GO" id="GO:0042273">
    <property type="term" value="P:ribosomal large subunit biogenesis"/>
    <property type="evidence" value="ECO:0007669"/>
    <property type="project" value="TreeGrafter"/>
</dbReference>
<evidence type="ECO:0000256" key="10">
    <source>
        <dbReference type="SAM" id="Coils"/>
    </source>
</evidence>
<evidence type="ECO:0000256" key="7">
    <source>
        <dbReference type="ARBA" id="ARBA00023242"/>
    </source>
</evidence>
<keyword evidence="10" id="KW-0175">Coiled coil</keyword>
<comment type="similarity">
    <text evidence="2 9">Belongs to the methyltransferase superfamily. RRP8 family.</text>
</comment>
<dbReference type="InterPro" id="IPR029063">
    <property type="entry name" value="SAM-dependent_MTases_sf"/>
</dbReference>
<dbReference type="GO" id="GO:0005730">
    <property type="term" value="C:nucleolus"/>
    <property type="evidence" value="ECO:0007669"/>
    <property type="project" value="UniProtKB-SubCell"/>
</dbReference>
<feature type="compositionally biased region" description="Basic residues" evidence="11">
    <location>
        <begin position="23"/>
        <end position="32"/>
    </location>
</feature>
<evidence type="ECO:0000256" key="6">
    <source>
        <dbReference type="ARBA" id="ARBA00022691"/>
    </source>
</evidence>
<dbReference type="Pfam" id="PF05148">
    <property type="entry name" value="Methyltransf_8"/>
    <property type="match status" value="1"/>
</dbReference>
<dbReference type="EC" id="2.1.1.-" evidence="9"/>
<keyword evidence="13" id="KW-1185">Reference proteome</keyword>
<feature type="coiled-coil region" evidence="10">
    <location>
        <begin position="388"/>
        <end position="415"/>
    </location>
</feature>
<dbReference type="OrthoDB" id="10258825at2759"/>
<dbReference type="SUPFAM" id="SSF53335">
    <property type="entry name" value="S-adenosyl-L-methionine-dependent methyltransferases"/>
    <property type="match status" value="1"/>
</dbReference>
<evidence type="ECO:0000256" key="4">
    <source>
        <dbReference type="ARBA" id="ARBA00022603"/>
    </source>
</evidence>
<gene>
    <name evidence="12" type="ORF">I9W82_002900</name>
</gene>